<name>A0A554LWX4_9BACT</name>
<dbReference type="AlphaFoldDB" id="A0A554LWX4"/>
<dbReference type="GO" id="GO:0019843">
    <property type="term" value="F:rRNA binding"/>
    <property type="evidence" value="ECO:0007669"/>
    <property type="project" value="UniProtKB-UniRule"/>
</dbReference>
<keyword evidence="5" id="KW-0699">rRNA-binding</keyword>
<comment type="similarity">
    <text evidence="1 5">Belongs to the universal ribosomal protein uL4 family.</text>
</comment>
<keyword evidence="5" id="KW-0694">RNA-binding</keyword>
<gene>
    <name evidence="5" type="primary">rplD</name>
    <name evidence="7" type="ORF">CEN88_60</name>
</gene>
<comment type="function">
    <text evidence="5">Forms part of the polypeptide exit tunnel.</text>
</comment>
<dbReference type="SUPFAM" id="SSF52166">
    <property type="entry name" value="Ribosomal protein L4"/>
    <property type="match status" value="1"/>
</dbReference>
<dbReference type="PANTHER" id="PTHR10746:SF6">
    <property type="entry name" value="LARGE RIBOSOMAL SUBUNIT PROTEIN UL4M"/>
    <property type="match status" value="1"/>
</dbReference>
<evidence type="ECO:0000256" key="1">
    <source>
        <dbReference type="ARBA" id="ARBA00010528"/>
    </source>
</evidence>
<dbReference type="InterPro" id="IPR002136">
    <property type="entry name" value="Ribosomal_uL4"/>
</dbReference>
<feature type="region of interest" description="Disordered" evidence="6">
    <location>
        <begin position="53"/>
        <end position="80"/>
    </location>
</feature>
<evidence type="ECO:0000256" key="5">
    <source>
        <dbReference type="HAMAP-Rule" id="MF_01328"/>
    </source>
</evidence>
<dbReference type="GO" id="GO:0006412">
    <property type="term" value="P:translation"/>
    <property type="evidence" value="ECO:0007669"/>
    <property type="project" value="UniProtKB-UniRule"/>
</dbReference>
<protein>
    <recommendedName>
        <fullName evidence="4 5">Large ribosomal subunit protein uL4</fullName>
    </recommendedName>
</protein>
<dbReference type="NCBIfam" id="TIGR03953">
    <property type="entry name" value="rplD_bact"/>
    <property type="match status" value="1"/>
</dbReference>
<accession>A0A554LWX4</accession>
<feature type="compositionally biased region" description="Basic residues" evidence="6">
    <location>
        <begin position="62"/>
        <end position="73"/>
    </location>
</feature>
<dbReference type="Gene3D" id="3.40.1370.10">
    <property type="match status" value="1"/>
</dbReference>
<evidence type="ECO:0000256" key="4">
    <source>
        <dbReference type="ARBA" id="ARBA00035244"/>
    </source>
</evidence>
<dbReference type="InterPro" id="IPR013005">
    <property type="entry name" value="Ribosomal_uL4-like"/>
</dbReference>
<evidence type="ECO:0000256" key="6">
    <source>
        <dbReference type="SAM" id="MobiDB-lite"/>
    </source>
</evidence>
<organism evidence="7 8">
    <name type="scientific">Candidatus Berkelbacteria bacterium Licking1014_2</name>
    <dbReference type="NCBI Taxonomy" id="2017146"/>
    <lineage>
        <taxon>Bacteria</taxon>
        <taxon>Candidatus Berkelbacteria</taxon>
    </lineage>
</organism>
<dbReference type="Pfam" id="PF00573">
    <property type="entry name" value="Ribosomal_L4"/>
    <property type="match status" value="1"/>
</dbReference>
<dbReference type="GO" id="GO:0005840">
    <property type="term" value="C:ribosome"/>
    <property type="evidence" value="ECO:0007669"/>
    <property type="project" value="UniProtKB-KW"/>
</dbReference>
<proteinExistence type="inferred from homology"/>
<sequence>MKAINYPVYNLKGEEVKKISLEPTVFAVSCHPHLTYQVTQTFLSNRRQVIAKTKTRGEVAKSGRKPWKQKGTGRARAGTFSSPIWRGGGTAFGPTNERNFKKRLPQKMKILATKAVLSDLVKEKKMVVVEKITISEPKTKKLIAILSRLPLKEKKITIVLESPETEIILSSRNIPNLNLKNAKNINFLDLATAGNLLIDEAAIAALTKRFHP</sequence>
<dbReference type="EMBL" id="VMGL01000005">
    <property type="protein sequence ID" value="TSC97352.1"/>
    <property type="molecule type" value="Genomic_DNA"/>
</dbReference>
<reference evidence="7 8" key="1">
    <citation type="submission" date="2017-07" db="EMBL/GenBank/DDBJ databases">
        <title>Mechanisms for carbon and nitrogen cycling indicate functional differentiation within the Candidate Phyla Radiation.</title>
        <authorList>
            <person name="Danczak R.E."/>
            <person name="Johnston M.D."/>
            <person name="Kenah C."/>
            <person name="Slattery M."/>
            <person name="Wrighton K.C."/>
            <person name="Wilkins M.J."/>
        </authorList>
    </citation>
    <scope>NUCLEOTIDE SEQUENCE [LARGE SCALE GENOMIC DNA]</scope>
    <source>
        <strain evidence="7">Licking1014_2</strain>
    </source>
</reference>
<dbReference type="HAMAP" id="MF_01328_B">
    <property type="entry name" value="Ribosomal_uL4_B"/>
    <property type="match status" value="1"/>
</dbReference>
<dbReference type="InterPro" id="IPR023574">
    <property type="entry name" value="Ribosomal_uL4_dom_sf"/>
</dbReference>
<dbReference type="Proteomes" id="UP000318711">
    <property type="component" value="Unassembled WGS sequence"/>
</dbReference>
<comment type="function">
    <text evidence="5">One of the primary rRNA binding proteins, this protein initially binds near the 5'-end of the 23S rRNA. It is important during the early stages of 50S assembly. It makes multiple contacts with different domains of the 23S rRNA in the assembled 50S subunit and ribosome.</text>
</comment>
<comment type="caution">
    <text evidence="7">The sequence shown here is derived from an EMBL/GenBank/DDBJ whole genome shotgun (WGS) entry which is preliminary data.</text>
</comment>
<dbReference type="GO" id="GO:1990904">
    <property type="term" value="C:ribonucleoprotein complex"/>
    <property type="evidence" value="ECO:0007669"/>
    <property type="project" value="UniProtKB-KW"/>
</dbReference>
<keyword evidence="2 5" id="KW-0689">Ribosomal protein</keyword>
<evidence type="ECO:0000313" key="8">
    <source>
        <dbReference type="Proteomes" id="UP000318711"/>
    </source>
</evidence>
<dbReference type="PANTHER" id="PTHR10746">
    <property type="entry name" value="50S RIBOSOMAL PROTEIN L4"/>
    <property type="match status" value="1"/>
</dbReference>
<keyword evidence="3 5" id="KW-0687">Ribonucleoprotein</keyword>
<dbReference type="GO" id="GO:0003735">
    <property type="term" value="F:structural constituent of ribosome"/>
    <property type="evidence" value="ECO:0007669"/>
    <property type="project" value="InterPro"/>
</dbReference>
<evidence type="ECO:0000313" key="7">
    <source>
        <dbReference type="EMBL" id="TSC97352.1"/>
    </source>
</evidence>
<comment type="subunit">
    <text evidence="5">Part of the 50S ribosomal subunit.</text>
</comment>
<evidence type="ECO:0000256" key="3">
    <source>
        <dbReference type="ARBA" id="ARBA00023274"/>
    </source>
</evidence>
<evidence type="ECO:0000256" key="2">
    <source>
        <dbReference type="ARBA" id="ARBA00022980"/>
    </source>
</evidence>